<dbReference type="Proteomes" id="UP000887540">
    <property type="component" value="Unplaced"/>
</dbReference>
<proteinExistence type="predicted"/>
<name>A0A914CXE3_9BILA</name>
<organism evidence="1 2">
    <name type="scientific">Acrobeloides nanus</name>
    <dbReference type="NCBI Taxonomy" id="290746"/>
    <lineage>
        <taxon>Eukaryota</taxon>
        <taxon>Metazoa</taxon>
        <taxon>Ecdysozoa</taxon>
        <taxon>Nematoda</taxon>
        <taxon>Chromadorea</taxon>
        <taxon>Rhabditida</taxon>
        <taxon>Tylenchina</taxon>
        <taxon>Cephalobomorpha</taxon>
        <taxon>Cephaloboidea</taxon>
        <taxon>Cephalobidae</taxon>
        <taxon>Acrobeloides</taxon>
    </lineage>
</organism>
<protein>
    <submittedName>
        <fullName evidence="2">Uncharacterized protein</fullName>
    </submittedName>
</protein>
<evidence type="ECO:0000313" key="1">
    <source>
        <dbReference type="Proteomes" id="UP000887540"/>
    </source>
</evidence>
<evidence type="ECO:0000313" key="2">
    <source>
        <dbReference type="WBParaSite" id="ACRNAN_scaffold15919.g24281.t1"/>
    </source>
</evidence>
<sequence>MPASNLMIFDDNCGNDSQILSKFAKPCIGGVCVEELVVVGEQYAMVRGCHSILMGYNNYTTTLNMTKPSACYYGEISGSVIYQNTPYFEPKIGVHFCNDIDLCNNMLSTNYSMFYETGWDECETLPVTTCVSCEDYNGIGDCNNETQNCTGSWCTSVIGKIDDLPFITKGCAPYNPLSLNNASCVNISTSLIIGEMGDRITQVVLKLICMDDR</sequence>
<dbReference type="AlphaFoldDB" id="A0A914CXE3"/>
<keyword evidence="1" id="KW-1185">Reference proteome</keyword>
<reference evidence="2" key="1">
    <citation type="submission" date="2022-11" db="UniProtKB">
        <authorList>
            <consortium name="WormBaseParasite"/>
        </authorList>
    </citation>
    <scope>IDENTIFICATION</scope>
</reference>
<dbReference type="WBParaSite" id="ACRNAN_scaffold15919.g24281.t1">
    <property type="protein sequence ID" value="ACRNAN_scaffold15919.g24281.t1"/>
    <property type="gene ID" value="ACRNAN_scaffold15919.g24281"/>
</dbReference>
<accession>A0A914CXE3</accession>